<keyword evidence="4" id="KW-1185">Reference proteome</keyword>
<dbReference type="Pfam" id="PF07859">
    <property type="entry name" value="Abhydrolase_3"/>
    <property type="match status" value="1"/>
</dbReference>
<keyword evidence="1" id="KW-0378">Hydrolase</keyword>
<evidence type="ECO:0000313" key="4">
    <source>
        <dbReference type="Proteomes" id="UP001527925"/>
    </source>
</evidence>
<gene>
    <name evidence="3" type="ORF">HK105_207796</name>
</gene>
<name>A0ABR4MZH9_9FUNG</name>
<proteinExistence type="predicted"/>
<evidence type="ECO:0000256" key="1">
    <source>
        <dbReference type="ARBA" id="ARBA00022801"/>
    </source>
</evidence>
<dbReference type="SUPFAM" id="SSF53474">
    <property type="entry name" value="alpha/beta-Hydrolases"/>
    <property type="match status" value="1"/>
</dbReference>
<dbReference type="Proteomes" id="UP001527925">
    <property type="component" value="Unassembled WGS sequence"/>
</dbReference>
<evidence type="ECO:0000313" key="3">
    <source>
        <dbReference type="EMBL" id="KAL2912688.1"/>
    </source>
</evidence>
<sequence length="451" mass="49549">MTANQGQSTATLTLPFARDHPITATFESERSEARRSINDRPDAVPLPSWSPELAAAISDRRKMLAKFGNSVLNLSDVAFSRKLVLPVPAPTTLTQVTIPLRPERIMPGMAEDEADGTVAAEWVDYHEHSDASKPAERVVLHVHGGAYVTGSPGFSHVMLWRIARDAHARVLSVDYRLSPESTFPTALFDALCAYLHLIDPPAGQPNYEPHQVSLCGESAGGALSTGLLLYCRDNGIPMPGAVATLSPWLDLSVALPGWLTNGTYDFMNNVPEVIHELTETRSFYYVKTNNDLSHPYVSPVNAVEDPAEPLPPMLIQVGDAERIRDDGIVFSECKFPNSPIRVELYEDRQHVFQDCADLDPFGDYALQRLGAFIREQTGTKIDGRPVVEHKAVRILAKSGHPEQEVPDVLGIVHDAARKLIERGEWQPGMADTSAYVLKKNAIINRPSQPSA</sequence>
<dbReference type="Gene3D" id="3.40.50.1820">
    <property type="entry name" value="alpha/beta hydrolase"/>
    <property type="match status" value="1"/>
</dbReference>
<dbReference type="PANTHER" id="PTHR48081:SF8">
    <property type="entry name" value="ALPHA_BETA HYDROLASE FOLD-3 DOMAIN-CONTAINING PROTEIN-RELATED"/>
    <property type="match status" value="1"/>
</dbReference>
<dbReference type="EMBL" id="JADGIZ020000059">
    <property type="protein sequence ID" value="KAL2912688.1"/>
    <property type="molecule type" value="Genomic_DNA"/>
</dbReference>
<organism evidence="3 4">
    <name type="scientific">Polyrhizophydium stewartii</name>
    <dbReference type="NCBI Taxonomy" id="2732419"/>
    <lineage>
        <taxon>Eukaryota</taxon>
        <taxon>Fungi</taxon>
        <taxon>Fungi incertae sedis</taxon>
        <taxon>Chytridiomycota</taxon>
        <taxon>Chytridiomycota incertae sedis</taxon>
        <taxon>Chytridiomycetes</taxon>
        <taxon>Rhizophydiales</taxon>
        <taxon>Rhizophydiales incertae sedis</taxon>
        <taxon>Polyrhizophydium</taxon>
    </lineage>
</organism>
<dbReference type="InterPro" id="IPR029058">
    <property type="entry name" value="AB_hydrolase_fold"/>
</dbReference>
<reference evidence="3 4" key="1">
    <citation type="submission" date="2023-09" db="EMBL/GenBank/DDBJ databases">
        <title>Pangenome analysis of Batrachochytrium dendrobatidis and related Chytrids.</title>
        <authorList>
            <person name="Yacoub M.N."/>
            <person name="Stajich J.E."/>
            <person name="James T.Y."/>
        </authorList>
    </citation>
    <scope>NUCLEOTIDE SEQUENCE [LARGE SCALE GENOMIC DNA]</scope>
    <source>
        <strain evidence="3 4">JEL0888</strain>
    </source>
</reference>
<comment type="caution">
    <text evidence="3">The sequence shown here is derived from an EMBL/GenBank/DDBJ whole genome shotgun (WGS) entry which is preliminary data.</text>
</comment>
<dbReference type="InterPro" id="IPR050300">
    <property type="entry name" value="GDXG_lipolytic_enzyme"/>
</dbReference>
<dbReference type="PANTHER" id="PTHR48081">
    <property type="entry name" value="AB HYDROLASE SUPERFAMILY PROTEIN C4A8.06C"/>
    <property type="match status" value="1"/>
</dbReference>
<accession>A0ABR4MZH9</accession>
<evidence type="ECO:0000259" key="2">
    <source>
        <dbReference type="Pfam" id="PF07859"/>
    </source>
</evidence>
<protein>
    <recommendedName>
        <fullName evidence="2">Alpha/beta hydrolase fold-3 domain-containing protein</fullName>
    </recommendedName>
</protein>
<feature type="domain" description="Alpha/beta hydrolase fold-3" evidence="2">
    <location>
        <begin position="139"/>
        <end position="353"/>
    </location>
</feature>
<dbReference type="InterPro" id="IPR013094">
    <property type="entry name" value="AB_hydrolase_3"/>
</dbReference>